<evidence type="ECO:0008006" key="4">
    <source>
        <dbReference type="Google" id="ProtNLM"/>
    </source>
</evidence>
<reference evidence="1 3" key="2">
    <citation type="journal article" date="2018" name="Plant J.">
        <title>The Physcomitrella patens chromosome-scale assembly reveals moss genome structure and evolution.</title>
        <authorList>
            <person name="Lang D."/>
            <person name="Ullrich K.K."/>
            <person name="Murat F."/>
            <person name="Fuchs J."/>
            <person name="Jenkins J."/>
            <person name="Haas F.B."/>
            <person name="Piednoel M."/>
            <person name="Gundlach H."/>
            <person name="Van Bel M."/>
            <person name="Meyberg R."/>
            <person name="Vives C."/>
            <person name="Morata J."/>
            <person name="Symeonidi A."/>
            <person name="Hiss M."/>
            <person name="Muchero W."/>
            <person name="Kamisugi Y."/>
            <person name="Saleh O."/>
            <person name="Blanc G."/>
            <person name="Decker E.L."/>
            <person name="van Gessel N."/>
            <person name="Grimwood J."/>
            <person name="Hayes R.D."/>
            <person name="Graham S.W."/>
            <person name="Gunter L.E."/>
            <person name="McDaniel S.F."/>
            <person name="Hoernstein S.N.W."/>
            <person name="Larsson A."/>
            <person name="Li F.W."/>
            <person name="Perroud P.F."/>
            <person name="Phillips J."/>
            <person name="Ranjan P."/>
            <person name="Rokshar D.S."/>
            <person name="Rothfels C.J."/>
            <person name="Schneider L."/>
            <person name="Shu S."/>
            <person name="Stevenson D.W."/>
            <person name="Thummler F."/>
            <person name="Tillich M."/>
            <person name="Villarreal Aguilar J.C."/>
            <person name="Widiez T."/>
            <person name="Wong G.K."/>
            <person name="Wymore A."/>
            <person name="Zhang Y."/>
            <person name="Zimmer A.D."/>
            <person name="Quatrano R.S."/>
            <person name="Mayer K.F.X."/>
            <person name="Goodstein D."/>
            <person name="Casacuberta J.M."/>
            <person name="Vandepoele K."/>
            <person name="Reski R."/>
            <person name="Cuming A.C."/>
            <person name="Tuskan G.A."/>
            <person name="Maumus F."/>
            <person name="Salse J."/>
            <person name="Schmutz J."/>
            <person name="Rensing S.A."/>
        </authorList>
    </citation>
    <scope>NUCLEOTIDE SEQUENCE [LARGE SCALE GENOMIC DNA]</scope>
    <source>
        <strain evidence="2 3">cv. Gransden 2004</strain>
    </source>
</reference>
<dbReference type="Gramene" id="Pp3c1_7720V3.1">
    <property type="protein sequence ID" value="Pp3c1_7720V3.1"/>
    <property type="gene ID" value="Pp3c1_7720"/>
</dbReference>
<reference evidence="2" key="3">
    <citation type="submission" date="2020-12" db="UniProtKB">
        <authorList>
            <consortium name="EnsemblPlants"/>
        </authorList>
    </citation>
    <scope>IDENTIFICATION</scope>
</reference>
<organism evidence="1">
    <name type="scientific">Physcomitrium patens</name>
    <name type="common">Spreading-leaved earth moss</name>
    <name type="synonym">Physcomitrella patens</name>
    <dbReference type="NCBI Taxonomy" id="3218"/>
    <lineage>
        <taxon>Eukaryota</taxon>
        <taxon>Viridiplantae</taxon>
        <taxon>Streptophyta</taxon>
        <taxon>Embryophyta</taxon>
        <taxon>Bryophyta</taxon>
        <taxon>Bryophytina</taxon>
        <taxon>Bryopsida</taxon>
        <taxon>Funariidae</taxon>
        <taxon>Funariales</taxon>
        <taxon>Funariaceae</taxon>
        <taxon>Physcomitrium</taxon>
    </lineage>
</organism>
<name>A0A2K1L7F9_PHYPA</name>
<dbReference type="Gramene" id="Pp3c1_7720V3.2">
    <property type="protein sequence ID" value="Pp3c1_7720V3.2"/>
    <property type="gene ID" value="Pp3c1_7720"/>
</dbReference>
<evidence type="ECO:0000313" key="3">
    <source>
        <dbReference type="Proteomes" id="UP000006727"/>
    </source>
</evidence>
<protein>
    <recommendedName>
        <fullName evidence="4">F-box domain-containing protein</fullName>
    </recommendedName>
</protein>
<dbReference type="Proteomes" id="UP000006727">
    <property type="component" value="Chromosome 1"/>
</dbReference>
<accession>A0A2K1L7F9</accession>
<dbReference type="PaxDb" id="3218-PP1S38_267V6.1"/>
<proteinExistence type="predicted"/>
<dbReference type="AlphaFoldDB" id="A0A2K1L7F9"/>
<sequence length="381" mass="42719">MERSLLNCRFPDVETGKQYYEPTDGKSVTLENEASNKRRRTDLYERPSLMQLCVHQATLILPQLAHQLRFIPNDLVVTLLQGFLRRFPAPSLSELKFVCEASWNPQNLSLCGVQPINSRGVQCISILPNLVRLDLRGWSWLMNLDFLPGLNCLECLVLRNCVHLPPEALLYIRELPQLQCLDVENVSAMTDNLATYIVSGLTRLRALNIGYTCIGDSLVEVLTYGCRLHTWASHQDETRVEDIKLVTESGHHGVETLLRQYPVSSLVYWRLQSTQITDVAVAHLLAIPDLQLLDVRLTNATGRSLFALKAMRKLIALPNNAKLAARTNAMLAGVLEGDCGCRAMARQSKASNSDAVTDELDALWQQAFVQLLQRASSETPQ</sequence>
<gene>
    <name evidence="2" type="primary">LOC112285951</name>
    <name evidence="1" type="ORF">PHYPA_000345</name>
</gene>
<dbReference type="GeneID" id="112285951"/>
<dbReference type="EMBL" id="ABEU02000001">
    <property type="protein sequence ID" value="PNR61921.1"/>
    <property type="molecule type" value="Genomic_DNA"/>
</dbReference>
<dbReference type="Gene3D" id="3.80.10.10">
    <property type="entry name" value="Ribonuclease Inhibitor"/>
    <property type="match status" value="1"/>
</dbReference>
<dbReference type="OrthoDB" id="1931399at2759"/>
<keyword evidence="3" id="KW-1185">Reference proteome</keyword>
<dbReference type="InterPro" id="IPR032675">
    <property type="entry name" value="LRR_dom_sf"/>
</dbReference>
<dbReference type="SUPFAM" id="SSF52047">
    <property type="entry name" value="RNI-like"/>
    <property type="match status" value="1"/>
</dbReference>
<evidence type="ECO:0000313" key="2">
    <source>
        <dbReference type="EnsemblPlants" id="Pp3c1_7720V3.1"/>
    </source>
</evidence>
<dbReference type="EnsemblPlants" id="Pp3c1_7720V3.1">
    <property type="protein sequence ID" value="Pp3c1_7720V3.1"/>
    <property type="gene ID" value="Pp3c1_7720"/>
</dbReference>
<dbReference type="EnsemblPlants" id="Pp3c1_7720V3.2">
    <property type="protein sequence ID" value="Pp3c1_7720V3.2"/>
    <property type="gene ID" value="Pp3c1_7720"/>
</dbReference>
<dbReference type="RefSeq" id="XP_024383144.1">
    <property type="nucleotide sequence ID" value="XM_024527376.2"/>
</dbReference>
<reference evidence="1 3" key="1">
    <citation type="journal article" date="2008" name="Science">
        <title>The Physcomitrella genome reveals evolutionary insights into the conquest of land by plants.</title>
        <authorList>
            <person name="Rensing S."/>
            <person name="Lang D."/>
            <person name="Zimmer A."/>
            <person name="Terry A."/>
            <person name="Salamov A."/>
            <person name="Shapiro H."/>
            <person name="Nishiyama T."/>
            <person name="Perroud P.-F."/>
            <person name="Lindquist E."/>
            <person name="Kamisugi Y."/>
            <person name="Tanahashi T."/>
            <person name="Sakakibara K."/>
            <person name="Fujita T."/>
            <person name="Oishi K."/>
            <person name="Shin-I T."/>
            <person name="Kuroki Y."/>
            <person name="Toyoda A."/>
            <person name="Suzuki Y."/>
            <person name="Hashimoto A."/>
            <person name="Yamaguchi K."/>
            <person name="Sugano A."/>
            <person name="Kohara Y."/>
            <person name="Fujiyama A."/>
            <person name="Anterola A."/>
            <person name="Aoki S."/>
            <person name="Ashton N."/>
            <person name="Barbazuk W.B."/>
            <person name="Barker E."/>
            <person name="Bennetzen J."/>
            <person name="Bezanilla M."/>
            <person name="Blankenship R."/>
            <person name="Cho S.H."/>
            <person name="Dutcher S."/>
            <person name="Estelle M."/>
            <person name="Fawcett J.A."/>
            <person name="Gundlach H."/>
            <person name="Hanada K."/>
            <person name="Heyl A."/>
            <person name="Hicks K.A."/>
            <person name="Hugh J."/>
            <person name="Lohr M."/>
            <person name="Mayer K."/>
            <person name="Melkozernov A."/>
            <person name="Murata T."/>
            <person name="Nelson D."/>
            <person name="Pils B."/>
            <person name="Prigge M."/>
            <person name="Reiss B."/>
            <person name="Renner T."/>
            <person name="Rombauts S."/>
            <person name="Rushton P."/>
            <person name="Sanderfoot A."/>
            <person name="Schween G."/>
            <person name="Shiu S.-H."/>
            <person name="Stueber K."/>
            <person name="Theodoulou F.L."/>
            <person name="Tu H."/>
            <person name="Van de Peer Y."/>
            <person name="Verrier P.J."/>
            <person name="Waters E."/>
            <person name="Wood A."/>
            <person name="Yang L."/>
            <person name="Cove D."/>
            <person name="Cuming A."/>
            <person name="Hasebe M."/>
            <person name="Lucas S."/>
            <person name="Mishler D.B."/>
            <person name="Reski R."/>
            <person name="Grigoriev I."/>
            <person name="Quatrano R.S."/>
            <person name="Boore J.L."/>
        </authorList>
    </citation>
    <scope>NUCLEOTIDE SEQUENCE [LARGE SCALE GENOMIC DNA]</scope>
    <source>
        <strain evidence="2 3">cv. Gransden 2004</strain>
    </source>
</reference>
<evidence type="ECO:0000313" key="1">
    <source>
        <dbReference type="EMBL" id="PNR61921.1"/>
    </source>
</evidence>
<dbReference type="KEGG" id="ppp:112285951"/>